<keyword evidence="3" id="KW-1185">Reference proteome</keyword>
<dbReference type="AlphaFoldDB" id="A0A7I8D896"/>
<evidence type="ECO:0000313" key="3">
    <source>
        <dbReference type="Proteomes" id="UP000593890"/>
    </source>
</evidence>
<dbReference type="CDD" id="cd19958">
    <property type="entry name" value="pyocin_knob"/>
    <property type="match status" value="1"/>
</dbReference>
<sequence length="392" mass="43739">MAEKSYFWPDVNGDREYTDEDIARLIGYFVGTGIHPTEDQCLHVTPGTGLSVVVNTGRACIEGKGYDNTAPLTLTLPTASGSLPRTDAVVIRRDKATREIHAVILTGTPSSSAPPPSIVRNNEYYDLKIAEIKVVAGATSITQADIKDTRLDSSVCGISVGVLQQVEADSVLDQYTAIFEQWFENLENTLDENQATNLQNNINKLEEKSLSVKTNLTTEDLDDIQTTGIYIQNYTSNATTDRHYPVKASGCLMCVFAEGKAYQYYICQNEGCIWMRRYNSKIWSDWEQIYPSVTSGSNDRGTWIKYPDGTMICSIRRTDQVIETDGIVVTFPQEFADNNYTAVVNVARPYDMVACADCNYTATTNVWFYNLDGSSTAWKMVTYTMIAIGRWK</sequence>
<dbReference type="Proteomes" id="UP000593890">
    <property type="component" value="Chromosome"/>
</dbReference>
<feature type="coiled-coil region" evidence="1">
    <location>
        <begin position="188"/>
        <end position="215"/>
    </location>
</feature>
<protein>
    <recommendedName>
        <fullName evidence="4">BppU N-terminal domain-containing protein</fullName>
    </recommendedName>
</protein>
<keyword evidence="1" id="KW-0175">Coiled coil</keyword>
<dbReference type="EMBL" id="AP023321">
    <property type="protein sequence ID" value="BCI60854.1"/>
    <property type="molecule type" value="Genomic_DNA"/>
</dbReference>
<proteinExistence type="predicted"/>
<organism evidence="2 3">
    <name type="scientific">Solibaculum mannosilyticum</name>
    <dbReference type="NCBI Taxonomy" id="2780922"/>
    <lineage>
        <taxon>Bacteria</taxon>
        <taxon>Bacillati</taxon>
        <taxon>Bacillota</taxon>
        <taxon>Clostridia</taxon>
        <taxon>Eubacteriales</taxon>
        <taxon>Oscillospiraceae</taxon>
        <taxon>Solibaculum</taxon>
    </lineage>
</organism>
<evidence type="ECO:0000256" key="1">
    <source>
        <dbReference type="SAM" id="Coils"/>
    </source>
</evidence>
<dbReference type="KEGG" id="sman:C12CBH8_14930"/>
<evidence type="ECO:0008006" key="4">
    <source>
        <dbReference type="Google" id="ProtNLM"/>
    </source>
</evidence>
<accession>A0A7I8D896</accession>
<reference evidence="3" key="1">
    <citation type="submission" date="2020-07" db="EMBL/GenBank/DDBJ databases">
        <title>Complete genome sequencing of Clostridia bacterium strain 12CBH8.</title>
        <authorList>
            <person name="Sakamoto M."/>
            <person name="Murakami T."/>
            <person name="Mori H."/>
        </authorList>
    </citation>
    <scope>NUCLEOTIDE SEQUENCE [LARGE SCALE GENOMIC DNA]</scope>
    <source>
        <strain evidence="3">12CBH8</strain>
    </source>
</reference>
<name>A0A7I8D896_9FIRM</name>
<gene>
    <name evidence="2" type="ORF">C12CBH8_14930</name>
</gene>
<evidence type="ECO:0000313" key="2">
    <source>
        <dbReference type="EMBL" id="BCI60854.1"/>
    </source>
</evidence>